<dbReference type="OrthoDB" id="9790300at2"/>
<dbReference type="Proteomes" id="UP000244224">
    <property type="component" value="Unassembled WGS sequence"/>
</dbReference>
<organism evidence="1 2">
    <name type="scientific">Gemmobacter caeni</name>
    <dbReference type="NCBI Taxonomy" id="589035"/>
    <lineage>
        <taxon>Bacteria</taxon>
        <taxon>Pseudomonadati</taxon>
        <taxon>Pseudomonadota</taxon>
        <taxon>Alphaproteobacteria</taxon>
        <taxon>Rhodobacterales</taxon>
        <taxon>Paracoccaceae</taxon>
        <taxon>Gemmobacter</taxon>
    </lineage>
</organism>
<dbReference type="AlphaFoldDB" id="A0A2T6B8S9"/>
<comment type="caution">
    <text evidence="1">The sequence shown here is derived from an EMBL/GenBank/DDBJ whole genome shotgun (WGS) entry which is preliminary data.</text>
</comment>
<sequence length="196" mass="22045">MNGAPWTRLQTEPIWAAAERAHARRLGRVYHDWDRVLRLYDRAGRVLHLPYDRPLDLAILTHSVQTGPGGDRRARSVEWLRAQADPGEPVEAAARLILAGPYRDLSDPRLPLLELSDLAFPVSGRAALRDIAAEIRLLTRLEAREIVTGLQDELNRIRRALGAALPRIQGIAMREFAREVIHGCETLTKDGIETFL</sequence>
<evidence type="ECO:0000313" key="1">
    <source>
        <dbReference type="EMBL" id="PTX52475.1"/>
    </source>
</evidence>
<keyword evidence="2" id="KW-1185">Reference proteome</keyword>
<protein>
    <submittedName>
        <fullName evidence="1">Uncharacterized protein</fullName>
    </submittedName>
</protein>
<evidence type="ECO:0000313" key="2">
    <source>
        <dbReference type="Proteomes" id="UP000244224"/>
    </source>
</evidence>
<proteinExistence type="predicted"/>
<accession>A0A2T6B8S9</accession>
<reference evidence="1 2" key="1">
    <citation type="submission" date="2018-04" db="EMBL/GenBank/DDBJ databases">
        <title>Genomic Encyclopedia of Archaeal and Bacterial Type Strains, Phase II (KMG-II): from individual species to whole genera.</title>
        <authorList>
            <person name="Goeker M."/>
        </authorList>
    </citation>
    <scope>NUCLEOTIDE SEQUENCE [LARGE SCALE GENOMIC DNA]</scope>
    <source>
        <strain evidence="1 2">DSM 21823</strain>
    </source>
</reference>
<gene>
    <name evidence="1" type="ORF">C8N34_102255</name>
</gene>
<name>A0A2T6B8S9_9RHOB</name>
<dbReference type="EMBL" id="QBKP01000002">
    <property type="protein sequence ID" value="PTX52475.1"/>
    <property type="molecule type" value="Genomic_DNA"/>
</dbReference>
<dbReference type="RefSeq" id="WP_108127896.1">
    <property type="nucleotide sequence ID" value="NZ_QBKP01000002.1"/>
</dbReference>